<dbReference type="InterPro" id="IPR029028">
    <property type="entry name" value="Alpha/beta_knot_MTases"/>
</dbReference>
<dbReference type="InterPro" id="IPR033671">
    <property type="entry name" value="TrmH"/>
</dbReference>
<comment type="function">
    <text evidence="7">Catalyzes the 2'-O methylation of guanosine at position 18 in tRNA.</text>
</comment>
<dbReference type="GO" id="GO:0000049">
    <property type="term" value="F:tRNA binding"/>
    <property type="evidence" value="ECO:0007669"/>
    <property type="project" value="UniProtKB-UniRule"/>
</dbReference>
<evidence type="ECO:0000256" key="4">
    <source>
        <dbReference type="ARBA" id="ARBA00022691"/>
    </source>
</evidence>
<feature type="domain" description="tRNA/rRNA methyltransferase SpoU type" evidence="8">
    <location>
        <begin position="20"/>
        <end position="158"/>
    </location>
</feature>
<evidence type="ECO:0000259" key="8">
    <source>
        <dbReference type="Pfam" id="PF00588"/>
    </source>
</evidence>
<evidence type="ECO:0000256" key="1">
    <source>
        <dbReference type="ARBA" id="ARBA00022555"/>
    </source>
</evidence>
<keyword evidence="3 7" id="KW-0808">Transferase</keyword>
<dbReference type="NCBIfam" id="NF008295">
    <property type="entry name" value="PRK11081.1"/>
    <property type="match status" value="1"/>
</dbReference>
<dbReference type="Pfam" id="PF12105">
    <property type="entry name" value="SpoU_methylas_C"/>
    <property type="match status" value="1"/>
</dbReference>
<evidence type="ECO:0000313" key="10">
    <source>
        <dbReference type="EMBL" id="OOV88843.1"/>
    </source>
</evidence>
<dbReference type="RefSeq" id="WP_077243296.1">
    <property type="nucleotide sequence ID" value="NZ_FXTS01000004.1"/>
</dbReference>
<evidence type="ECO:0000259" key="9">
    <source>
        <dbReference type="Pfam" id="PF12105"/>
    </source>
</evidence>
<evidence type="ECO:0000256" key="6">
    <source>
        <dbReference type="ARBA" id="ARBA00022884"/>
    </source>
</evidence>
<evidence type="ECO:0000256" key="5">
    <source>
        <dbReference type="ARBA" id="ARBA00022694"/>
    </source>
</evidence>
<feature type="domain" description="RNA methyltransferase SpoU/TrmH type C-terminal" evidence="9">
    <location>
        <begin position="163"/>
        <end position="215"/>
    </location>
</feature>
<dbReference type="HAMAP" id="MF_02060">
    <property type="entry name" value="tRNA_methyltr_TrmH"/>
    <property type="match status" value="1"/>
</dbReference>
<dbReference type="InterPro" id="IPR029026">
    <property type="entry name" value="tRNA_m1G_MTases_N"/>
</dbReference>
<dbReference type="CDD" id="cd18092">
    <property type="entry name" value="SpoU-like_TrmH"/>
    <property type="match status" value="1"/>
</dbReference>
<dbReference type="InterPro" id="IPR001537">
    <property type="entry name" value="SpoU_MeTrfase"/>
</dbReference>
<dbReference type="AlphaFoldDB" id="A0A1T1HG71"/>
<dbReference type="Proteomes" id="UP000190064">
    <property type="component" value="Unassembled WGS sequence"/>
</dbReference>
<name>A0A1T1HG71_OCELI</name>
<dbReference type="Pfam" id="PF00588">
    <property type="entry name" value="SpoU_methylase"/>
    <property type="match status" value="1"/>
</dbReference>
<feature type="binding site" evidence="7">
    <location>
        <position position="139"/>
    </location>
    <ligand>
        <name>S-adenosyl-L-methionine</name>
        <dbReference type="ChEBI" id="CHEBI:59789"/>
    </ligand>
</feature>
<dbReference type="InterPro" id="IPR022724">
    <property type="entry name" value="rRNA_MeTrfase_SpoU_C"/>
</dbReference>
<dbReference type="GO" id="GO:0141100">
    <property type="term" value="F:tRNA (guanine(18)-2'-O)-methyltransferase activity"/>
    <property type="evidence" value="ECO:0007669"/>
    <property type="project" value="UniProtKB-UniRule"/>
</dbReference>
<evidence type="ECO:0000256" key="7">
    <source>
        <dbReference type="HAMAP-Rule" id="MF_02060"/>
    </source>
</evidence>
<dbReference type="EC" id="2.1.1.34" evidence="7"/>
<dbReference type="STRING" id="966.BTA35_0205080"/>
<dbReference type="SUPFAM" id="SSF75217">
    <property type="entry name" value="alpha/beta knot"/>
    <property type="match status" value="1"/>
</dbReference>
<comment type="similarity">
    <text evidence="7">Belongs to the class IV-like SAM-binding methyltransferase superfamily. RNA methyltransferase TrmH family.</text>
</comment>
<comment type="catalytic activity">
    <reaction evidence="7">
        <text>guanosine(18) in tRNA + S-adenosyl-L-methionine = 2'-O-methylguanosine(18) in tRNA + S-adenosyl-L-homocysteine + H(+)</text>
        <dbReference type="Rhea" id="RHEA:20077"/>
        <dbReference type="Rhea" id="RHEA-COMP:10190"/>
        <dbReference type="Rhea" id="RHEA-COMP:10192"/>
        <dbReference type="ChEBI" id="CHEBI:15378"/>
        <dbReference type="ChEBI" id="CHEBI:57856"/>
        <dbReference type="ChEBI" id="CHEBI:59789"/>
        <dbReference type="ChEBI" id="CHEBI:74269"/>
        <dbReference type="ChEBI" id="CHEBI:74445"/>
        <dbReference type="EC" id="2.1.1.34"/>
    </reaction>
</comment>
<dbReference type="EMBL" id="MTSD02000001">
    <property type="protein sequence ID" value="OOV88843.1"/>
    <property type="molecule type" value="Genomic_DNA"/>
</dbReference>
<evidence type="ECO:0000256" key="2">
    <source>
        <dbReference type="ARBA" id="ARBA00022603"/>
    </source>
</evidence>
<evidence type="ECO:0000313" key="11">
    <source>
        <dbReference type="Proteomes" id="UP000190064"/>
    </source>
</evidence>
<dbReference type="PANTHER" id="PTHR43453">
    <property type="entry name" value="RRNA METHYLASE-LIKE"/>
    <property type="match status" value="1"/>
</dbReference>
<dbReference type="Gene3D" id="3.40.1280.10">
    <property type="match status" value="1"/>
</dbReference>
<proteinExistence type="inferred from homology"/>
<keyword evidence="6 7" id="KW-0694">RNA-binding</keyword>
<reference evidence="10" key="1">
    <citation type="submission" date="2017-02" db="EMBL/GenBank/DDBJ databases">
        <title>Draft Genome Sequence of the Salt Water Bacterium Oceanospirillum linum ATCC 11336.</title>
        <authorList>
            <person name="Trachtenberg A.M."/>
            <person name="Carney J.G."/>
            <person name="Linnane J.D."/>
            <person name="Rheaume B.A."/>
            <person name="Pitts N.L."/>
            <person name="Mykles D.L."/>
            <person name="Maclea K.S."/>
        </authorList>
    </citation>
    <scope>NUCLEOTIDE SEQUENCE [LARGE SCALE GENOMIC DNA]</scope>
    <source>
        <strain evidence="10">ATCC 11336</strain>
    </source>
</reference>
<organism evidence="10 11">
    <name type="scientific">Oceanospirillum linum</name>
    <dbReference type="NCBI Taxonomy" id="966"/>
    <lineage>
        <taxon>Bacteria</taxon>
        <taxon>Pseudomonadati</taxon>
        <taxon>Pseudomonadota</taxon>
        <taxon>Gammaproteobacteria</taxon>
        <taxon>Oceanospirillales</taxon>
        <taxon>Oceanospirillaceae</taxon>
        <taxon>Oceanospirillum</taxon>
    </lineage>
</organism>
<sequence length="249" mass="27816">MSPERFAKIKAVLNRRQPDLTVITDNVHKPRNLSAIVRTCDAVGVHHVHSADPDGGYGTYHGTAKGSHSWVKVHLYDGVDKPIKKLQSEGFKVYAATFTDRVVDYRQLDYTQPCAILMGAEKYGVSDTAAELADEHIMIPMMGMVESYNVSVAAAIILSEAQRQREQAGLYDASRMPPDEYETTLFEWAQPKIAQFCKERNLAYPGLAEDGDIENPSEWYQSVKVIRDEAREKRQAVKAALAEEDKAGL</sequence>
<keyword evidence="1 7" id="KW-0820">tRNA-binding</keyword>
<keyword evidence="4 7" id="KW-0949">S-adenosyl-L-methionine</keyword>
<keyword evidence="5 7" id="KW-0819">tRNA processing</keyword>
<evidence type="ECO:0000256" key="3">
    <source>
        <dbReference type="ARBA" id="ARBA00022679"/>
    </source>
</evidence>
<comment type="caution">
    <text evidence="10">The sequence shown here is derived from an EMBL/GenBank/DDBJ whole genome shotgun (WGS) entry which is preliminary data.</text>
</comment>
<dbReference type="PANTHER" id="PTHR43453:SF1">
    <property type="entry name" value="TRNA_RRNA METHYLTRANSFERASE SPOU TYPE DOMAIN-CONTAINING PROTEIN"/>
    <property type="match status" value="1"/>
</dbReference>
<comment type="caution">
    <text evidence="7">Lacks conserved residue(s) required for the propagation of feature annotation.</text>
</comment>
<protein>
    <recommendedName>
        <fullName evidence="7">tRNA (guanosine(18)-2'-O)-methyltransferase</fullName>
        <ecNumber evidence="7">2.1.1.34</ecNumber>
    </recommendedName>
    <alternativeName>
        <fullName evidence="7">tRNA [Gm18] methyltransferase</fullName>
    </alternativeName>
</protein>
<accession>A0A1T1HG71</accession>
<keyword evidence="11" id="KW-1185">Reference proteome</keyword>
<gene>
    <name evidence="7" type="primary">trmH</name>
    <name evidence="10" type="ORF">BTA35_0205080</name>
</gene>
<keyword evidence="2 7" id="KW-0489">Methyltransferase</keyword>
<dbReference type="GO" id="GO:0002938">
    <property type="term" value="P:tRNA guanine ribose methylation"/>
    <property type="evidence" value="ECO:0007669"/>
    <property type="project" value="UniProtKB-UniRule"/>
</dbReference>